<dbReference type="Proteomes" id="UP001181693">
    <property type="component" value="Unassembled WGS sequence"/>
</dbReference>
<name>A0AAV2ZZW1_PYXAD</name>
<dbReference type="AlphaFoldDB" id="A0AAV2ZZW1"/>
<dbReference type="EMBL" id="DYDO01000005">
    <property type="protein sequence ID" value="DBA24181.1"/>
    <property type="molecule type" value="Genomic_DNA"/>
</dbReference>
<sequence>MQLELAMKENSISVVKGELEAQRRHLHNVSDNHMREKTVLVEDLTQVKKLADVSSQDLTYKGEEHKSILHELHNTTQNVKEKERELRLLQTQLQEQTKQHEAVEAQLEKKRSECLSVRAAILQLEEQYVATAQSVEERIIFQLRKEAEKLRTQLKEKQLSADEDKYLRNKLAEDCGRLTKENAHLLARVLETTKQLEEERQLRENESLNLTRRISELVSGKENERQLALKLSHWRRLVQDEKDKVAAAQEQVLQLQQGRKSVEMAGSSLHKQLTDLQSKHSSLQQENSLLRVEKNHLVEHISQLHKQIAEKNDEIRLMQGHVDSLCSNFNSLKLHRDLDESSEKQAWQQLSNIMRDIATTNEQIF</sequence>
<organism evidence="2 3">
    <name type="scientific">Pyxicephalus adspersus</name>
    <name type="common">African bullfrog</name>
    <dbReference type="NCBI Taxonomy" id="30357"/>
    <lineage>
        <taxon>Eukaryota</taxon>
        <taxon>Metazoa</taxon>
        <taxon>Chordata</taxon>
        <taxon>Craniata</taxon>
        <taxon>Vertebrata</taxon>
        <taxon>Euteleostomi</taxon>
        <taxon>Amphibia</taxon>
        <taxon>Batrachia</taxon>
        <taxon>Anura</taxon>
        <taxon>Neobatrachia</taxon>
        <taxon>Ranoidea</taxon>
        <taxon>Pyxicephalidae</taxon>
        <taxon>Pyxicephalinae</taxon>
        <taxon>Pyxicephalus</taxon>
    </lineage>
</organism>
<keyword evidence="1" id="KW-0175">Coiled coil</keyword>
<comment type="caution">
    <text evidence="2">The sequence shown here is derived from an EMBL/GenBank/DDBJ whole genome shotgun (WGS) entry which is preliminary data.</text>
</comment>
<feature type="coiled-coil region" evidence="1">
    <location>
        <begin position="231"/>
        <end position="293"/>
    </location>
</feature>
<evidence type="ECO:0008006" key="4">
    <source>
        <dbReference type="Google" id="ProtNLM"/>
    </source>
</evidence>
<evidence type="ECO:0000313" key="3">
    <source>
        <dbReference type="Proteomes" id="UP001181693"/>
    </source>
</evidence>
<gene>
    <name evidence="2" type="ORF">GDO54_011874</name>
</gene>
<proteinExistence type="predicted"/>
<reference evidence="2" key="1">
    <citation type="thesis" date="2020" institute="ProQuest LLC" country="789 East Eisenhower Parkway, Ann Arbor, MI, USA">
        <title>Comparative Genomics and Chromosome Evolution.</title>
        <authorList>
            <person name="Mudd A.B."/>
        </authorList>
    </citation>
    <scope>NUCLEOTIDE SEQUENCE</scope>
    <source>
        <strain evidence="2">1538</strain>
        <tissue evidence="2">Blood</tissue>
    </source>
</reference>
<protein>
    <recommendedName>
        <fullName evidence="4">Alpha-helical coiled-coil rod protein</fullName>
    </recommendedName>
</protein>
<feature type="coiled-coil region" evidence="1">
    <location>
        <begin position="65"/>
        <end position="160"/>
    </location>
</feature>
<keyword evidence="3" id="KW-1185">Reference proteome</keyword>
<evidence type="ECO:0000313" key="2">
    <source>
        <dbReference type="EMBL" id="DBA24181.1"/>
    </source>
</evidence>
<evidence type="ECO:0000256" key="1">
    <source>
        <dbReference type="SAM" id="Coils"/>
    </source>
</evidence>
<accession>A0AAV2ZZW1</accession>